<accession>A0A1E1IP31</accession>
<evidence type="ECO:0000256" key="2">
    <source>
        <dbReference type="SAM" id="Phobius"/>
    </source>
</evidence>
<evidence type="ECO:0000256" key="1">
    <source>
        <dbReference type="SAM" id="MobiDB-lite"/>
    </source>
</evidence>
<name>A0A1E1IP31_LEIGU</name>
<protein>
    <submittedName>
        <fullName evidence="3">Uncharacterized protein</fullName>
    </submittedName>
</protein>
<proteinExistence type="predicted"/>
<keyword evidence="2" id="KW-1133">Transmembrane helix</keyword>
<dbReference type="AlphaFoldDB" id="A0A1E1IP31"/>
<organism evidence="3">
    <name type="scientific">Leishmania guyanensis</name>
    <dbReference type="NCBI Taxonomy" id="5670"/>
    <lineage>
        <taxon>Eukaryota</taxon>
        <taxon>Discoba</taxon>
        <taxon>Euglenozoa</taxon>
        <taxon>Kinetoplastea</taxon>
        <taxon>Metakinetoplastina</taxon>
        <taxon>Trypanosomatida</taxon>
        <taxon>Trypanosomatidae</taxon>
        <taxon>Leishmaniinae</taxon>
        <taxon>Leishmania</taxon>
        <taxon>Leishmania guyanensis species complex</taxon>
    </lineage>
</organism>
<dbReference type="EMBL" id="CALQ01000137">
    <property type="protein sequence ID" value="CCM12923.1"/>
    <property type="molecule type" value="Genomic_DNA"/>
</dbReference>
<keyword evidence="2" id="KW-0472">Membrane</keyword>
<feature type="region of interest" description="Disordered" evidence="1">
    <location>
        <begin position="75"/>
        <end position="112"/>
    </location>
</feature>
<gene>
    <name evidence="3" type="primary">LgM4147LRVhigh.05.00160.00830</name>
    <name evidence="3" type="ORF">BN36_0504370</name>
</gene>
<reference evidence="3" key="1">
    <citation type="submission" date="2012-08" db="EMBL/GenBank/DDBJ databases">
        <title>Comparative genomics of metastatic and non-metastatic Leishmania guyanensis provides insights into polygenic factors involved in Leishmania RNA virus infection.</title>
        <authorList>
            <person name="Smith D."/>
            <person name="Hertz-Fowler C."/>
            <person name="Martin R."/>
            <person name="Dickens N."/>
            <person name="Fasel N."/>
            <person name="Falquet L."/>
            <person name="Beverley S."/>
            <person name="Zangger H."/>
            <person name="Calderon-Copete S."/>
            <person name="Mottram J."/>
            <person name="Xenarios I."/>
        </authorList>
    </citation>
    <scope>NUCLEOTIDE SEQUENCE</scope>
    <source>
        <strain evidence="3">MHOM/BR/75/M4147/SSU:IR2SAT-LUC</strain>
    </source>
</reference>
<evidence type="ECO:0000313" key="3">
    <source>
        <dbReference type="EMBL" id="CCM12923.1"/>
    </source>
</evidence>
<feature type="transmembrane region" description="Helical" evidence="2">
    <location>
        <begin position="36"/>
        <end position="56"/>
    </location>
</feature>
<sequence length="160" mass="18117">MSRFAEYLVGIAWGYSKYTIEAFNNISRSLVEDDEYILMFLIFLCIPAVLIMWAIARCIRRSHNRVRYASEYRGADSSDYATSSSNSSNNSRSSDDDAAHQGNRRSGRRPTIEEVVQAAQQLTEQETMRRRRNRRLAARYGCGGDASAEVAPDGEMEGKE</sequence>
<feature type="compositionally biased region" description="Low complexity" evidence="1">
    <location>
        <begin position="77"/>
        <end position="92"/>
    </location>
</feature>
<keyword evidence="2" id="KW-0812">Transmembrane</keyword>